<dbReference type="AlphaFoldDB" id="A0A0G2EGK4"/>
<dbReference type="PROSITE" id="PS00862">
    <property type="entry name" value="OX2_COVAL_FAD"/>
    <property type="match status" value="1"/>
</dbReference>
<protein>
    <submittedName>
        <fullName evidence="6">Putative fad binding domain protein</fullName>
    </submittedName>
</protein>
<keyword evidence="4" id="KW-0560">Oxidoreductase</keyword>
<evidence type="ECO:0000313" key="7">
    <source>
        <dbReference type="Proteomes" id="UP000053317"/>
    </source>
</evidence>
<dbReference type="Gene3D" id="3.40.462.20">
    <property type="match status" value="1"/>
</dbReference>
<dbReference type="Pfam" id="PF01565">
    <property type="entry name" value="FAD_binding_4"/>
    <property type="match status" value="1"/>
</dbReference>
<evidence type="ECO:0000313" key="6">
    <source>
        <dbReference type="EMBL" id="KKY21992.1"/>
    </source>
</evidence>
<dbReference type="InterPro" id="IPR016169">
    <property type="entry name" value="FAD-bd_PCMH_sub2"/>
</dbReference>
<evidence type="ECO:0000256" key="4">
    <source>
        <dbReference type="ARBA" id="ARBA00023002"/>
    </source>
</evidence>
<reference evidence="6 7" key="2">
    <citation type="submission" date="2015-05" db="EMBL/GenBank/DDBJ databases">
        <authorList>
            <person name="Morales-Cruz A."/>
            <person name="Amrine K.C."/>
            <person name="Cantu D."/>
        </authorList>
    </citation>
    <scope>NUCLEOTIDE SEQUENCE [LARGE SCALE GENOMIC DNA]</scope>
    <source>
        <strain evidence="6">UCRPC4</strain>
    </source>
</reference>
<accession>A0A0G2EGK4</accession>
<dbReference type="InterPro" id="IPR036318">
    <property type="entry name" value="FAD-bd_PCMH-like_sf"/>
</dbReference>
<gene>
    <name evidence="6" type="ORF">UCRPC4_g03408</name>
</gene>
<dbReference type="GO" id="GO:0016491">
    <property type="term" value="F:oxidoreductase activity"/>
    <property type="evidence" value="ECO:0007669"/>
    <property type="project" value="UniProtKB-KW"/>
</dbReference>
<dbReference type="PROSITE" id="PS51387">
    <property type="entry name" value="FAD_PCMH"/>
    <property type="match status" value="1"/>
</dbReference>
<sequence length="472" mass="51985">MNLTGLVNEYFLPTCEVKIPDPNAEVHQVISRWSDLNVSLPAIVVVPATESDIVASIRFATDHKLKVIPTGGGHGSFVPINSNTLYLDLNKFTSISLNEESKSVQFGGGVTAGQLVKACAERGYYTLYPNANGVGMVGAILGGGNNPFNGMHGIASDHLISIRLVTGIGNIVIISRESDSNEARLFNAFCGGGHGLGVVTAAEIRIFPIKDLGMDNERIWMRKLVFPPPAIDFAARLFVSLLHPSSKMLPMLVFARAPPNSPVPGAPVIMLTVQYYGRAATAENEAAILFDPEVDVKAIMSETTQIPVTSINDIAERLGFHGGYKEFYHCFLKDVTATALKRAYQRWIKFGVECEDALPASSVVLAVWNTDAMLENDSNGNGFFRWRDRGIFFQTTAWFDRYASKAKAESFGRDMLRLIIADGSKPAAFTNHMRYRIDLKEIYTEEMVQELARIKMHWDPQSIFWSPVVDGV</sequence>
<dbReference type="Gene3D" id="3.30.465.10">
    <property type="match status" value="1"/>
</dbReference>
<dbReference type="InterPro" id="IPR050416">
    <property type="entry name" value="FAD-linked_Oxidoreductase"/>
</dbReference>
<comment type="caution">
    <text evidence="6">The sequence shown here is derived from an EMBL/GenBank/DDBJ whole genome shotgun (WGS) entry which is preliminary data.</text>
</comment>
<dbReference type="InterPro" id="IPR006094">
    <property type="entry name" value="Oxid_FAD_bind_N"/>
</dbReference>
<keyword evidence="3" id="KW-0274">FAD</keyword>
<dbReference type="SUPFAM" id="SSF56176">
    <property type="entry name" value="FAD-binding/transporter-associated domain-like"/>
    <property type="match status" value="1"/>
</dbReference>
<proteinExistence type="inferred from homology"/>
<reference evidence="6 7" key="1">
    <citation type="submission" date="2015-05" db="EMBL/GenBank/DDBJ databases">
        <title>Distinctive expansion of gene families associated with plant cell wall degradation and secondary metabolism in the genomes of grapevine trunk pathogens.</title>
        <authorList>
            <person name="Lawrence D.P."/>
            <person name="Travadon R."/>
            <person name="Rolshausen P.E."/>
            <person name="Baumgartner K."/>
        </authorList>
    </citation>
    <scope>NUCLEOTIDE SEQUENCE [LARGE SCALE GENOMIC DNA]</scope>
    <source>
        <strain evidence="6">UCRPC4</strain>
    </source>
</reference>
<dbReference type="Proteomes" id="UP000053317">
    <property type="component" value="Unassembled WGS sequence"/>
</dbReference>
<dbReference type="OrthoDB" id="415825at2759"/>
<evidence type="ECO:0000256" key="3">
    <source>
        <dbReference type="ARBA" id="ARBA00022827"/>
    </source>
</evidence>
<organism evidence="6 7">
    <name type="scientific">Phaeomoniella chlamydospora</name>
    <name type="common">Phaeoacremonium chlamydosporum</name>
    <dbReference type="NCBI Taxonomy" id="158046"/>
    <lineage>
        <taxon>Eukaryota</taxon>
        <taxon>Fungi</taxon>
        <taxon>Dikarya</taxon>
        <taxon>Ascomycota</taxon>
        <taxon>Pezizomycotina</taxon>
        <taxon>Eurotiomycetes</taxon>
        <taxon>Chaetothyriomycetidae</taxon>
        <taxon>Phaeomoniellales</taxon>
        <taxon>Phaeomoniellaceae</taxon>
        <taxon>Phaeomoniella</taxon>
    </lineage>
</organism>
<dbReference type="EMBL" id="LCWF01000080">
    <property type="protein sequence ID" value="KKY21992.1"/>
    <property type="molecule type" value="Genomic_DNA"/>
</dbReference>
<dbReference type="InterPro" id="IPR016166">
    <property type="entry name" value="FAD-bd_PCMH"/>
</dbReference>
<dbReference type="GO" id="GO:0071949">
    <property type="term" value="F:FAD binding"/>
    <property type="evidence" value="ECO:0007669"/>
    <property type="project" value="InterPro"/>
</dbReference>
<dbReference type="PANTHER" id="PTHR42973">
    <property type="entry name" value="BINDING OXIDOREDUCTASE, PUTATIVE (AFU_ORTHOLOGUE AFUA_1G17690)-RELATED"/>
    <property type="match status" value="1"/>
</dbReference>
<evidence type="ECO:0000256" key="2">
    <source>
        <dbReference type="ARBA" id="ARBA00022630"/>
    </source>
</evidence>
<evidence type="ECO:0000259" key="5">
    <source>
        <dbReference type="PROSITE" id="PS51387"/>
    </source>
</evidence>
<keyword evidence="2" id="KW-0285">Flavoprotein</keyword>
<comment type="similarity">
    <text evidence="1">Belongs to the oxygen-dependent FAD-linked oxidoreductase family.</text>
</comment>
<evidence type="ECO:0000256" key="1">
    <source>
        <dbReference type="ARBA" id="ARBA00005466"/>
    </source>
</evidence>
<dbReference type="PANTHER" id="PTHR42973:SF7">
    <property type="entry name" value="FAD-BINDING PCMH-TYPE DOMAIN-CONTAINING PROTEIN"/>
    <property type="match status" value="1"/>
</dbReference>
<keyword evidence="7" id="KW-1185">Reference proteome</keyword>
<dbReference type="InterPro" id="IPR006093">
    <property type="entry name" value="Oxy_OxRdtase_FAD_BS"/>
</dbReference>
<name>A0A0G2EGK4_PHACM</name>
<feature type="domain" description="FAD-binding PCMH-type" evidence="5">
    <location>
        <begin position="37"/>
        <end position="209"/>
    </location>
</feature>